<sequence length="63" mass="7031">MGEGEESPEIRRERMRQEELKQDPTRSISGGGLPDLVGSLGWKGTGFVILLMMLGFILYTIFS</sequence>
<evidence type="ECO:0000313" key="4">
    <source>
        <dbReference type="Proteomes" id="UP000619534"/>
    </source>
</evidence>
<dbReference type="InterPro" id="IPR045946">
    <property type="entry name" value="DUF6366"/>
</dbReference>
<keyword evidence="2" id="KW-0472">Membrane</keyword>
<protein>
    <recommendedName>
        <fullName evidence="5">Phage capsid protein</fullName>
    </recommendedName>
</protein>
<evidence type="ECO:0008006" key="5">
    <source>
        <dbReference type="Google" id="ProtNLM"/>
    </source>
</evidence>
<dbReference type="Pfam" id="PF19893">
    <property type="entry name" value="DUF6366"/>
    <property type="match status" value="1"/>
</dbReference>
<name>A0ABQ1NHN7_9BACI</name>
<evidence type="ECO:0000256" key="2">
    <source>
        <dbReference type="SAM" id="Phobius"/>
    </source>
</evidence>
<proteinExistence type="predicted"/>
<dbReference type="Proteomes" id="UP000619534">
    <property type="component" value="Unassembled WGS sequence"/>
</dbReference>
<gene>
    <name evidence="3" type="ORF">GCM10007216_05050</name>
</gene>
<reference evidence="4" key="1">
    <citation type="journal article" date="2019" name="Int. J. Syst. Evol. Microbiol.">
        <title>The Global Catalogue of Microorganisms (GCM) 10K type strain sequencing project: providing services to taxonomists for standard genome sequencing and annotation.</title>
        <authorList>
            <consortium name="The Broad Institute Genomics Platform"/>
            <consortium name="The Broad Institute Genome Sequencing Center for Infectious Disease"/>
            <person name="Wu L."/>
            <person name="Ma J."/>
        </authorList>
    </citation>
    <scope>NUCLEOTIDE SEQUENCE [LARGE SCALE GENOMIC DNA]</scope>
    <source>
        <strain evidence="4">CCM 7282</strain>
    </source>
</reference>
<feature type="compositionally biased region" description="Basic and acidic residues" evidence="1">
    <location>
        <begin position="8"/>
        <end position="24"/>
    </location>
</feature>
<dbReference type="EMBL" id="BMCJ01000001">
    <property type="protein sequence ID" value="GGC77514.1"/>
    <property type="molecule type" value="Genomic_DNA"/>
</dbReference>
<evidence type="ECO:0000313" key="3">
    <source>
        <dbReference type="EMBL" id="GGC77514.1"/>
    </source>
</evidence>
<feature type="region of interest" description="Disordered" evidence="1">
    <location>
        <begin position="1"/>
        <end position="32"/>
    </location>
</feature>
<keyword evidence="2" id="KW-1133">Transmembrane helix</keyword>
<feature type="transmembrane region" description="Helical" evidence="2">
    <location>
        <begin position="40"/>
        <end position="62"/>
    </location>
</feature>
<comment type="caution">
    <text evidence="3">The sequence shown here is derived from an EMBL/GenBank/DDBJ whole genome shotgun (WGS) entry which is preliminary data.</text>
</comment>
<keyword evidence="4" id="KW-1185">Reference proteome</keyword>
<accession>A0ABQ1NHN7</accession>
<keyword evidence="2" id="KW-0812">Transmembrane</keyword>
<organism evidence="3 4">
    <name type="scientific">Thalassobacillus devorans</name>
    <dbReference type="NCBI Taxonomy" id="279813"/>
    <lineage>
        <taxon>Bacteria</taxon>
        <taxon>Bacillati</taxon>
        <taxon>Bacillota</taxon>
        <taxon>Bacilli</taxon>
        <taxon>Bacillales</taxon>
        <taxon>Bacillaceae</taxon>
        <taxon>Thalassobacillus</taxon>
    </lineage>
</organism>
<evidence type="ECO:0000256" key="1">
    <source>
        <dbReference type="SAM" id="MobiDB-lite"/>
    </source>
</evidence>